<dbReference type="PROSITE" id="PS50011">
    <property type="entry name" value="PROTEIN_KINASE_DOM"/>
    <property type="match status" value="1"/>
</dbReference>
<dbReference type="SMART" id="SM00220">
    <property type="entry name" value="S_TKc"/>
    <property type="match status" value="1"/>
</dbReference>
<sequence>MTKAAGQYDIYYKIGQGSTAKVYLASNKQSGETVALKVIRLPEDEFAKQEKLAQIRNEVNIMSVLEHPGIVSIKDFFIENNKIYVAMEFVGNGSLELYIHNRPMDIKTALKYFSQIADAVFYLHTEAKIVHRDLKAENILLTDCHQAKLSDFGLSRYLPQDHEVLMKTRCGSPCYVAPEVITSQGYSEKSDIWSLGILLFYMVTGHYPFIDENIQRLFHKILEEPVPFPDFLKNDSELIDLLNGMLQKEEKNRFTITQVVEHSCLKRLCTNKSVSLPHLNDYVPTRRKISSVRTIGTTGAFNVSSLKNAASIMATRRPKVMSLAPSCNMHLHAVQSIIQKKNRRRSIVLQIAAPQ</sequence>
<evidence type="ECO:0000256" key="4">
    <source>
        <dbReference type="RuleBase" id="RU000304"/>
    </source>
</evidence>
<accession>A0A1J4JPB7</accession>
<dbReference type="SUPFAM" id="SSF56112">
    <property type="entry name" value="Protein kinase-like (PK-like)"/>
    <property type="match status" value="1"/>
</dbReference>
<keyword evidence="4" id="KW-0418">Kinase</keyword>
<dbReference type="VEuPathDB" id="TrichDB:TRFO_33103"/>
<keyword evidence="4" id="KW-0723">Serine/threonine-protein kinase</keyword>
<comment type="caution">
    <text evidence="6">The sequence shown here is derived from an EMBL/GenBank/DDBJ whole genome shotgun (WGS) entry which is preliminary data.</text>
</comment>
<dbReference type="AlphaFoldDB" id="A0A1J4JPB7"/>
<dbReference type="InterPro" id="IPR045269">
    <property type="entry name" value="Atg1-like"/>
</dbReference>
<dbReference type="PANTHER" id="PTHR24348">
    <property type="entry name" value="SERINE/THREONINE-PROTEIN KINASE UNC-51-RELATED"/>
    <property type="match status" value="1"/>
</dbReference>
<evidence type="ECO:0000313" key="6">
    <source>
        <dbReference type="EMBL" id="OHT00232.1"/>
    </source>
</evidence>
<feature type="binding site" evidence="3">
    <location>
        <position position="37"/>
    </location>
    <ligand>
        <name>ATP</name>
        <dbReference type="ChEBI" id="CHEBI:30616"/>
    </ligand>
</feature>
<keyword evidence="1 3" id="KW-0547">Nucleotide-binding</keyword>
<dbReference type="GO" id="GO:0004674">
    <property type="term" value="F:protein serine/threonine kinase activity"/>
    <property type="evidence" value="ECO:0007669"/>
    <property type="project" value="UniProtKB-KW"/>
</dbReference>
<gene>
    <name evidence="6" type="ORF">TRFO_33103</name>
</gene>
<dbReference type="OrthoDB" id="346907at2759"/>
<evidence type="ECO:0000256" key="2">
    <source>
        <dbReference type="ARBA" id="ARBA00022840"/>
    </source>
</evidence>
<dbReference type="InterPro" id="IPR017441">
    <property type="entry name" value="Protein_kinase_ATP_BS"/>
</dbReference>
<dbReference type="InterPro" id="IPR011009">
    <property type="entry name" value="Kinase-like_dom_sf"/>
</dbReference>
<evidence type="ECO:0000256" key="3">
    <source>
        <dbReference type="PROSITE-ProRule" id="PRU10141"/>
    </source>
</evidence>
<dbReference type="GeneID" id="94843588"/>
<proteinExistence type="inferred from homology"/>
<dbReference type="GO" id="GO:0005737">
    <property type="term" value="C:cytoplasm"/>
    <property type="evidence" value="ECO:0007669"/>
    <property type="project" value="TreeGrafter"/>
</dbReference>
<organism evidence="6 7">
    <name type="scientific">Tritrichomonas foetus</name>
    <dbReference type="NCBI Taxonomy" id="1144522"/>
    <lineage>
        <taxon>Eukaryota</taxon>
        <taxon>Metamonada</taxon>
        <taxon>Parabasalia</taxon>
        <taxon>Tritrichomonadida</taxon>
        <taxon>Tritrichomonadidae</taxon>
        <taxon>Tritrichomonas</taxon>
    </lineage>
</organism>
<keyword evidence="2 3" id="KW-0067">ATP-binding</keyword>
<dbReference type="EMBL" id="MLAK01000964">
    <property type="protein sequence ID" value="OHT00232.1"/>
    <property type="molecule type" value="Genomic_DNA"/>
</dbReference>
<dbReference type="InterPro" id="IPR000719">
    <property type="entry name" value="Prot_kinase_dom"/>
</dbReference>
<comment type="similarity">
    <text evidence="4">Belongs to the protein kinase superfamily.</text>
</comment>
<dbReference type="RefSeq" id="XP_068353368.1">
    <property type="nucleotide sequence ID" value="XM_068508884.1"/>
</dbReference>
<evidence type="ECO:0000259" key="5">
    <source>
        <dbReference type="PROSITE" id="PS50011"/>
    </source>
</evidence>
<dbReference type="GO" id="GO:0010506">
    <property type="term" value="P:regulation of autophagy"/>
    <property type="evidence" value="ECO:0007669"/>
    <property type="project" value="InterPro"/>
</dbReference>
<reference evidence="6" key="1">
    <citation type="submission" date="2016-10" db="EMBL/GenBank/DDBJ databases">
        <authorList>
            <person name="Benchimol M."/>
            <person name="Almeida L.G."/>
            <person name="Vasconcelos A.T."/>
            <person name="Perreira-Neves A."/>
            <person name="Rosa I.A."/>
            <person name="Tasca T."/>
            <person name="Bogo M.R."/>
            <person name="de Souza W."/>
        </authorList>
    </citation>
    <scope>NUCLEOTIDE SEQUENCE [LARGE SCALE GENOMIC DNA]</scope>
    <source>
        <strain evidence="6">K</strain>
    </source>
</reference>
<dbReference type="FunFam" id="3.30.200.20:FF:000042">
    <property type="entry name" value="Aurora kinase A"/>
    <property type="match status" value="1"/>
</dbReference>
<keyword evidence="4" id="KW-0808">Transferase</keyword>
<dbReference type="PROSITE" id="PS00108">
    <property type="entry name" value="PROTEIN_KINASE_ST"/>
    <property type="match status" value="1"/>
</dbReference>
<name>A0A1J4JPB7_9EUKA</name>
<keyword evidence="7" id="KW-1185">Reference proteome</keyword>
<dbReference type="GO" id="GO:0005524">
    <property type="term" value="F:ATP binding"/>
    <property type="evidence" value="ECO:0007669"/>
    <property type="project" value="UniProtKB-UniRule"/>
</dbReference>
<evidence type="ECO:0000256" key="1">
    <source>
        <dbReference type="ARBA" id="ARBA00022741"/>
    </source>
</evidence>
<protein>
    <submittedName>
        <fullName evidence="6">CBL-interacting serine/threonine-protein kinase 9-like protein</fullName>
    </submittedName>
</protein>
<dbReference type="PROSITE" id="PS00107">
    <property type="entry name" value="PROTEIN_KINASE_ATP"/>
    <property type="match status" value="1"/>
</dbReference>
<dbReference type="Gene3D" id="1.10.510.10">
    <property type="entry name" value="Transferase(Phosphotransferase) domain 1"/>
    <property type="match status" value="1"/>
</dbReference>
<dbReference type="Proteomes" id="UP000179807">
    <property type="component" value="Unassembled WGS sequence"/>
</dbReference>
<dbReference type="InterPro" id="IPR008271">
    <property type="entry name" value="Ser/Thr_kinase_AS"/>
</dbReference>
<dbReference type="FunFam" id="1.10.510.10:FF:000571">
    <property type="entry name" value="Maternal embryonic leucine zipper kinase"/>
    <property type="match status" value="1"/>
</dbReference>
<dbReference type="Pfam" id="PF00069">
    <property type="entry name" value="Pkinase"/>
    <property type="match status" value="1"/>
</dbReference>
<feature type="domain" description="Protein kinase" evidence="5">
    <location>
        <begin position="8"/>
        <end position="265"/>
    </location>
</feature>
<evidence type="ECO:0000313" key="7">
    <source>
        <dbReference type="Proteomes" id="UP000179807"/>
    </source>
</evidence>